<gene>
    <name evidence="1" type="ORF">B7492_31895</name>
</gene>
<geneLocation type="plasmid" evidence="1 2">
    <name>unnamed2</name>
</geneLocation>
<dbReference type="AlphaFoldDB" id="A0A1W6AII3"/>
<dbReference type="EMBL" id="CP020745">
    <property type="protein sequence ID" value="ARJ25649.1"/>
    <property type="molecule type" value="Genomic_DNA"/>
</dbReference>
<organism evidence="1 2">
    <name type="scientific">Bacillus mycoides</name>
    <dbReference type="NCBI Taxonomy" id="1405"/>
    <lineage>
        <taxon>Bacteria</taxon>
        <taxon>Bacillati</taxon>
        <taxon>Bacillota</taxon>
        <taxon>Bacilli</taxon>
        <taxon>Bacillales</taxon>
        <taxon>Bacillaceae</taxon>
        <taxon>Bacillus</taxon>
        <taxon>Bacillus cereus group</taxon>
    </lineage>
</organism>
<dbReference type="Proteomes" id="UP000192932">
    <property type="component" value="Plasmid unnamed2"/>
</dbReference>
<evidence type="ECO:0000313" key="1">
    <source>
        <dbReference type="EMBL" id="ARJ25649.1"/>
    </source>
</evidence>
<accession>A0A1W6AII3</accession>
<evidence type="ECO:0000313" key="2">
    <source>
        <dbReference type="Proteomes" id="UP000192932"/>
    </source>
</evidence>
<reference evidence="1 2" key="1">
    <citation type="submission" date="2017-04" db="EMBL/GenBank/DDBJ databases">
        <title>The Characteristic of a Fine Plant Growth-Promoting Rhizobacteria Bacillus mycoides Gnyt1 and its Whole Genome Sequencing Analysis.</title>
        <authorList>
            <person name="Li J.H."/>
            <person name="Yao T."/>
        </authorList>
    </citation>
    <scope>NUCLEOTIDE SEQUENCE [LARGE SCALE GENOMIC DNA]</scope>
    <source>
        <strain evidence="1 2">Gnyt1</strain>
        <plasmid evidence="2">Plasmid unnamed2</plasmid>
    </source>
</reference>
<name>A0A1W6AII3_BACMY</name>
<proteinExistence type="predicted"/>
<protein>
    <submittedName>
        <fullName evidence="1">Uncharacterized protein</fullName>
    </submittedName>
</protein>
<dbReference type="RefSeq" id="WP_085313376.1">
    <property type="nucleotide sequence ID" value="NZ_CP020745.1"/>
</dbReference>
<sequence length="285" mass="33650">MSLLQQRFEERREYIFNRLKQPQYVDRSIETVRQAQMEIKNTVRAIKDLFLLDGTTNPCLPDVAQFSLQHIIQSESFENIKKLIPSSIRKLTDEERAKILDETLSVVNQIMNLERTVFIMMFNSKEQILMDFYKKKRRSQTELHFDVADKEGFDQKFYQIRIEELRNDIRVVAFKKFCSNEPTPDDLESFKERYKTVILPKVQEIVSLIEPSLIGLDVFLNPVIEYGTNQITLDEMVKQLSENLSLLHKLSKTEYCPTVEMTVKEYAFLEAMNDSKKVQELQRSK</sequence>
<keyword evidence="1" id="KW-0614">Plasmid</keyword>